<dbReference type="Pfam" id="PF13041">
    <property type="entry name" value="PPR_2"/>
    <property type="match status" value="3"/>
</dbReference>
<sequence>MALHSKRFLSSILRTIHSQSSSSSPRFLHPQSSLSLTHSISSLPTQNQIPQPQLPNPTPRARTPMEKQFETWVQKLKPGFTPSDVNDALRAQSDPDLALDIFRWTAQQRGYKHTNLTYLTMIKQLIAGRRYGHAETLIEEVIAGACDVSVPLYNSIIRFCCGRKFLFNRAFDVYKKMLKSEDCKPTLETYSLLFNSLLRRFNKLNVCYVYLHAVRSMTKQMKASGVIPDTFVLNMIIKAYAKCLEVDEAIRVFREMGLYGCEPNAYTYGYIARGLCEKGRVNQGLGFYKEMRSKFLVPSTSTYVIIICSLALERRFEDAIEIVFDMLGNSRSPDHLTYKTVLEGLCREGRGDEAFELIDEWKKRDVSMNEKMYKTLLNGLHFICRE</sequence>
<protein>
    <submittedName>
        <fullName evidence="5">Pentatricopeptide repeat-containing protein</fullName>
    </submittedName>
</protein>
<feature type="repeat" description="PPR" evidence="3">
    <location>
        <begin position="264"/>
        <end position="298"/>
    </location>
</feature>
<keyword evidence="6" id="KW-1185">Reference proteome</keyword>
<comment type="caution">
    <text evidence="5">The sequence shown here is derived from an EMBL/GenBank/DDBJ whole genome shotgun (WGS) entry which is preliminary data.</text>
</comment>
<evidence type="ECO:0000256" key="2">
    <source>
        <dbReference type="ARBA" id="ARBA00022737"/>
    </source>
</evidence>
<dbReference type="PROSITE" id="PS51375">
    <property type="entry name" value="PPR"/>
    <property type="match status" value="3"/>
</dbReference>
<evidence type="ECO:0000256" key="4">
    <source>
        <dbReference type="SAM" id="MobiDB-lite"/>
    </source>
</evidence>
<evidence type="ECO:0000256" key="3">
    <source>
        <dbReference type="PROSITE-ProRule" id="PRU00708"/>
    </source>
</evidence>
<reference evidence="5" key="1">
    <citation type="submission" date="2020-09" db="EMBL/GenBank/DDBJ databases">
        <title>Genome-Enabled Discovery of Anthraquinone Biosynthesis in Senna tora.</title>
        <authorList>
            <person name="Kang S.-H."/>
            <person name="Pandey R.P."/>
            <person name="Lee C.-M."/>
            <person name="Sim J.-S."/>
            <person name="Jeong J.-T."/>
            <person name="Choi B.-S."/>
            <person name="Jung M."/>
            <person name="Ginzburg D."/>
            <person name="Zhao K."/>
            <person name="Won S.Y."/>
            <person name="Oh T.-J."/>
            <person name="Yu Y."/>
            <person name="Kim N.-H."/>
            <person name="Lee O.R."/>
            <person name="Lee T.-H."/>
            <person name="Bashyal P."/>
            <person name="Kim T.-S."/>
            <person name="Lee W.-H."/>
            <person name="Kawkins C."/>
            <person name="Kim C.-K."/>
            <person name="Kim J.S."/>
            <person name="Ahn B.O."/>
            <person name="Rhee S.Y."/>
            <person name="Sohng J.K."/>
        </authorList>
    </citation>
    <scope>NUCLEOTIDE SEQUENCE</scope>
    <source>
        <tissue evidence="5">Leaf</tissue>
    </source>
</reference>
<dbReference type="Gene3D" id="1.25.40.10">
    <property type="entry name" value="Tetratricopeptide repeat domain"/>
    <property type="match status" value="3"/>
</dbReference>
<evidence type="ECO:0000313" key="6">
    <source>
        <dbReference type="Proteomes" id="UP000634136"/>
    </source>
</evidence>
<evidence type="ECO:0000313" key="5">
    <source>
        <dbReference type="EMBL" id="KAF7842910.1"/>
    </source>
</evidence>
<comment type="similarity">
    <text evidence="1">Belongs to the PPR family. P subfamily.</text>
</comment>
<dbReference type="NCBIfam" id="TIGR00756">
    <property type="entry name" value="PPR"/>
    <property type="match status" value="5"/>
</dbReference>
<dbReference type="GO" id="GO:0003729">
    <property type="term" value="F:mRNA binding"/>
    <property type="evidence" value="ECO:0007669"/>
    <property type="project" value="TreeGrafter"/>
</dbReference>
<dbReference type="OrthoDB" id="185373at2759"/>
<gene>
    <name evidence="5" type="ORF">G2W53_005208</name>
</gene>
<dbReference type="InterPro" id="IPR051240">
    <property type="entry name" value="Mito_RNA-Proc/Resp"/>
</dbReference>
<proteinExistence type="inferred from homology"/>
<dbReference type="InterPro" id="IPR011990">
    <property type="entry name" value="TPR-like_helical_dom_sf"/>
</dbReference>
<feature type="repeat" description="PPR" evidence="3">
    <location>
        <begin position="334"/>
        <end position="368"/>
    </location>
</feature>
<dbReference type="Pfam" id="PF01535">
    <property type="entry name" value="PPR"/>
    <property type="match status" value="1"/>
</dbReference>
<dbReference type="EMBL" id="JAAIUW010000002">
    <property type="protein sequence ID" value="KAF7842910.1"/>
    <property type="molecule type" value="Genomic_DNA"/>
</dbReference>
<dbReference type="PANTHER" id="PTHR47933:SF23">
    <property type="entry name" value="OS02G0468500 PROTEIN"/>
    <property type="match status" value="1"/>
</dbReference>
<name>A0A835CK08_9FABA</name>
<dbReference type="InterPro" id="IPR002885">
    <property type="entry name" value="PPR_rpt"/>
</dbReference>
<keyword evidence="2" id="KW-0677">Repeat</keyword>
<organism evidence="5 6">
    <name type="scientific">Senna tora</name>
    <dbReference type="NCBI Taxonomy" id="362788"/>
    <lineage>
        <taxon>Eukaryota</taxon>
        <taxon>Viridiplantae</taxon>
        <taxon>Streptophyta</taxon>
        <taxon>Embryophyta</taxon>
        <taxon>Tracheophyta</taxon>
        <taxon>Spermatophyta</taxon>
        <taxon>Magnoliopsida</taxon>
        <taxon>eudicotyledons</taxon>
        <taxon>Gunneridae</taxon>
        <taxon>Pentapetalae</taxon>
        <taxon>rosids</taxon>
        <taxon>fabids</taxon>
        <taxon>Fabales</taxon>
        <taxon>Fabaceae</taxon>
        <taxon>Caesalpinioideae</taxon>
        <taxon>Cassia clade</taxon>
        <taxon>Senna</taxon>
    </lineage>
</organism>
<feature type="region of interest" description="Disordered" evidence="4">
    <location>
        <begin position="43"/>
        <end position="62"/>
    </location>
</feature>
<dbReference type="AlphaFoldDB" id="A0A835CK08"/>
<evidence type="ECO:0000256" key="1">
    <source>
        <dbReference type="ARBA" id="ARBA00007626"/>
    </source>
</evidence>
<feature type="repeat" description="PPR" evidence="3">
    <location>
        <begin position="229"/>
        <end position="263"/>
    </location>
</feature>
<dbReference type="Proteomes" id="UP000634136">
    <property type="component" value="Unassembled WGS sequence"/>
</dbReference>
<accession>A0A835CK08</accession>
<dbReference type="PANTHER" id="PTHR47933">
    <property type="entry name" value="PENTATRICOPEPTIDE REPEAT-CONTAINING PROTEIN 1, MITOCHONDRIAL"/>
    <property type="match status" value="1"/>
</dbReference>